<gene>
    <name evidence="1" type="ORF">BV22DRAFT_341940</name>
</gene>
<evidence type="ECO:0000313" key="1">
    <source>
        <dbReference type="EMBL" id="KAH7926567.1"/>
    </source>
</evidence>
<keyword evidence="2" id="KW-1185">Reference proteome</keyword>
<accession>A0ACB8BNX7</accession>
<protein>
    <submittedName>
        <fullName evidence="1">Uncharacterized protein</fullName>
    </submittedName>
</protein>
<proteinExistence type="predicted"/>
<sequence>MPQPSGIPADTAAIVSTTLEGVLYGFSVLMFIGTTWALTRKRRRSEVNWAMVVVACLLLVLSTAVFPQHMIIDIIWLYEGMVQFRDTFPGGPVMFFSDVAQWGFVYKNLMYNLQTLLGDGVVIYRCYIVWQSILIVVVPMIMWCSVAITGFGCVYTLSKATTTAGNIFAKETGTWITAFFATTLATNLLSTTLLAYRIWSVSRSTAYLRDKQSSLVPVLRIILDAGLLYSVTLLTALLCFVSQNRGHYVVLDMIMPIISIAFYMVIIRITISKPKSLGGLQTTTGFMTVYQSQRHHPIHPEQFRVARLEEANKDGSGLDDLSTADGHSSTSIVRV</sequence>
<reference evidence="1" key="1">
    <citation type="journal article" date="2021" name="New Phytol.">
        <title>Evolutionary innovations through gain and loss of genes in the ectomycorrhizal Boletales.</title>
        <authorList>
            <person name="Wu G."/>
            <person name="Miyauchi S."/>
            <person name="Morin E."/>
            <person name="Kuo A."/>
            <person name="Drula E."/>
            <person name="Varga T."/>
            <person name="Kohler A."/>
            <person name="Feng B."/>
            <person name="Cao Y."/>
            <person name="Lipzen A."/>
            <person name="Daum C."/>
            <person name="Hundley H."/>
            <person name="Pangilinan J."/>
            <person name="Johnson J."/>
            <person name="Barry K."/>
            <person name="LaButti K."/>
            <person name="Ng V."/>
            <person name="Ahrendt S."/>
            <person name="Min B."/>
            <person name="Choi I.G."/>
            <person name="Park H."/>
            <person name="Plett J.M."/>
            <person name="Magnuson J."/>
            <person name="Spatafora J.W."/>
            <person name="Nagy L.G."/>
            <person name="Henrissat B."/>
            <person name="Grigoriev I.V."/>
            <person name="Yang Z.L."/>
            <person name="Xu J."/>
            <person name="Martin F.M."/>
        </authorList>
    </citation>
    <scope>NUCLEOTIDE SEQUENCE</scope>
    <source>
        <strain evidence="1">KUC20120723A-06</strain>
    </source>
</reference>
<comment type="caution">
    <text evidence="1">The sequence shown here is derived from an EMBL/GenBank/DDBJ whole genome shotgun (WGS) entry which is preliminary data.</text>
</comment>
<organism evidence="1 2">
    <name type="scientific">Leucogyrophana mollusca</name>
    <dbReference type="NCBI Taxonomy" id="85980"/>
    <lineage>
        <taxon>Eukaryota</taxon>
        <taxon>Fungi</taxon>
        <taxon>Dikarya</taxon>
        <taxon>Basidiomycota</taxon>
        <taxon>Agaricomycotina</taxon>
        <taxon>Agaricomycetes</taxon>
        <taxon>Agaricomycetidae</taxon>
        <taxon>Boletales</taxon>
        <taxon>Boletales incertae sedis</taxon>
        <taxon>Leucogyrophana</taxon>
    </lineage>
</organism>
<name>A0ACB8BNX7_9AGAM</name>
<evidence type="ECO:0000313" key="2">
    <source>
        <dbReference type="Proteomes" id="UP000790709"/>
    </source>
</evidence>
<dbReference type="EMBL" id="MU266380">
    <property type="protein sequence ID" value="KAH7926567.1"/>
    <property type="molecule type" value="Genomic_DNA"/>
</dbReference>
<dbReference type="Proteomes" id="UP000790709">
    <property type="component" value="Unassembled WGS sequence"/>
</dbReference>